<organism evidence="3 4">
    <name type="scientific">Sumerlaea chitinivorans</name>
    <dbReference type="NCBI Taxonomy" id="2250252"/>
    <lineage>
        <taxon>Bacteria</taxon>
        <taxon>Candidatus Sumerlaeota</taxon>
        <taxon>Candidatus Sumerlaeia</taxon>
        <taxon>Candidatus Sumerlaeales</taxon>
        <taxon>Candidatus Sumerlaeaceae</taxon>
        <taxon>Candidatus Sumerlaea</taxon>
    </lineage>
</organism>
<dbReference type="EMBL" id="CP030759">
    <property type="protein sequence ID" value="AXA36367.1"/>
    <property type="molecule type" value="Genomic_DNA"/>
</dbReference>
<evidence type="ECO:0000313" key="4">
    <source>
        <dbReference type="Proteomes" id="UP000262583"/>
    </source>
</evidence>
<gene>
    <name evidence="3" type="ORF">BRCON_1590</name>
</gene>
<reference evidence="3 4" key="1">
    <citation type="submission" date="2018-05" db="EMBL/GenBank/DDBJ databases">
        <title>A metagenomic window into the 2 km-deep terrestrial subsurface aquifer revealed taxonomically and functionally diverse microbial community comprising novel uncultured bacterial lineages.</title>
        <authorList>
            <person name="Kadnikov V.V."/>
            <person name="Mardanov A.V."/>
            <person name="Beletsky A.V."/>
            <person name="Banks D."/>
            <person name="Pimenov N.V."/>
            <person name="Frank Y.A."/>
            <person name="Karnachuk O.V."/>
            <person name="Ravin N.V."/>
        </authorList>
    </citation>
    <scope>NUCLEOTIDE SEQUENCE [LARGE SCALE GENOMIC DNA]</scope>
    <source>
        <strain evidence="3">BY</strain>
    </source>
</reference>
<dbReference type="Pfam" id="PF00437">
    <property type="entry name" value="T2SSE"/>
    <property type="match status" value="1"/>
</dbReference>
<dbReference type="GO" id="GO:0016887">
    <property type="term" value="F:ATP hydrolysis activity"/>
    <property type="evidence" value="ECO:0007669"/>
    <property type="project" value="InterPro"/>
</dbReference>
<dbReference type="SUPFAM" id="SSF52540">
    <property type="entry name" value="P-loop containing nucleoside triphosphate hydrolases"/>
    <property type="match status" value="1"/>
</dbReference>
<evidence type="ECO:0000256" key="1">
    <source>
        <dbReference type="ARBA" id="ARBA00006611"/>
    </source>
</evidence>
<dbReference type="Gene3D" id="3.30.450.90">
    <property type="match status" value="1"/>
</dbReference>
<dbReference type="PROSITE" id="PS00662">
    <property type="entry name" value="T2SP_E"/>
    <property type="match status" value="1"/>
</dbReference>
<evidence type="ECO:0000259" key="2">
    <source>
        <dbReference type="PROSITE" id="PS00662"/>
    </source>
</evidence>
<dbReference type="InterPro" id="IPR050921">
    <property type="entry name" value="T4SS_GSP_E_ATPase"/>
</dbReference>
<dbReference type="Gene3D" id="3.40.50.300">
    <property type="entry name" value="P-loop containing nucleotide triphosphate hydrolases"/>
    <property type="match status" value="1"/>
</dbReference>
<accession>A0A2Z4Y584</accession>
<protein>
    <submittedName>
        <fullName evidence="3">Type IV pilus retraction ATPase PilT</fullName>
    </submittedName>
</protein>
<dbReference type="InterPro" id="IPR027417">
    <property type="entry name" value="P-loop_NTPase"/>
</dbReference>
<sequence length="362" mass="40833">MNFDALLLGAKKVRASDIHLMEDQAPFFRINGDLKKVEIPPINHKEIHEILHRMMPHHLLRELESQRGCDFSYQLGNDLRFRCVAYYSMGKLGIVMRLIPMKIPTIEELQLPDVLKTIARNPRGMILLTGMTGSGKSTTLAAMLDYVNEIEASRIITIEDPIEYVYVNKKSVISQREVGKDVPDFNVALRQAMRMDPDIILVGEMRDCETIRVAIKAAETGHLVMSTLHTTSAVHTVQRIIGYFPENEHDLLREQLSLNLKASITQRLVKRADGTGRIAAMEIMVVNSTIAKLIRENRIPDIFSVIKGRDDGMRTFDQALADLVRDNIITFDEGAAYCEDFFAYKRFVAGIMSTGDKGAIIA</sequence>
<proteinExistence type="inferred from homology"/>
<dbReference type="CDD" id="cd01131">
    <property type="entry name" value="PilT"/>
    <property type="match status" value="1"/>
</dbReference>
<dbReference type="NCBIfam" id="TIGR01420">
    <property type="entry name" value="pilT_fam"/>
    <property type="match status" value="1"/>
</dbReference>
<dbReference type="GO" id="GO:0005524">
    <property type="term" value="F:ATP binding"/>
    <property type="evidence" value="ECO:0007669"/>
    <property type="project" value="InterPro"/>
</dbReference>
<comment type="similarity">
    <text evidence="1">Belongs to the GSP E family.</text>
</comment>
<dbReference type="PANTHER" id="PTHR30486">
    <property type="entry name" value="TWITCHING MOTILITY PROTEIN PILT"/>
    <property type="match status" value="1"/>
</dbReference>
<dbReference type="InterPro" id="IPR001482">
    <property type="entry name" value="T2SS/T4SS_dom"/>
</dbReference>
<feature type="domain" description="Bacterial type II secretion system protein E" evidence="2">
    <location>
        <begin position="193"/>
        <end position="207"/>
    </location>
</feature>
<dbReference type="Proteomes" id="UP000262583">
    <property type="component" value="Chromosome"/>
</dbReference>
<dbReference type="AlphaFoldDB" id="A0A2Z4Y584"/>
<evidence type="ECO:0000313" key="3">
    <source>
        <dbReference type="EMBL" id="AXA36367.1"/>
    </source>
</evidence>
<dbReference type="InterPro" id="IPR006321">
    <property type="entry name" value="PilT/PilU"/>
</dbReference>
<dbReference type="KEGG" id="schv:BRCON_1590"/>
<name>A0A2Z4Y584_SUMC1</name>